<accession>A0A382EQV9</accession>
<feature type="non-terminal residue" evidence="1">
    <location>
        <position position="220"/>
    </location>
</feature>
<dbReference type="AlphaFoldDB" id="A0A382EQV9"/>
<evidence type="ECO:0000313" key="1">
    <source>
        <dbReference type="EMBL" id="SVB53078.1"/>
    </source>
</evidence>
<reference evidence="1" key="1">
    <citation type="submission" date="2018-05" db="EMBL/GenBank/DDBJ databases">
        <authorList>
            <person name="Lanie J.A."/>
            <person name="Ng W.-L."/>
            <person name="Kazmierczak K.M."/>
            <person name="Andrzejewski T.M."/>
            <person name="Davidsen T.M."/>
            <person name="Wayne K.J."/>
            <person name="Tettelin H."/>
            <person name="Glass J.I."/>
            <person name="Rusch D."/>
            <person name="Podicherti R."/>
            <person name="Tsui H.-C.T."/>
            <person name="Winkler M.E."/>
        </authorList>
    </citation>
    <scope>NUCLEOTIDE SEQUENCE</scope>
</reference>
<dbReference type="EMBL" id="UINC01045835">
    <property type="protein sequence ID" value="SVB53078.1"/>
    <property type="molecule type" value="Genomic_DNA"/>
</dbReference>
<organism evidence="1">
    <name type="scientific">marine metagenome</name>
    <dbReference type="NCBI Taxonomy" id="408172"/>
    <lineage>
        <taxon>unclassified sequences</taxon>
        <taxon>metagenomes</taxon>
        <taxon>ecological metagenomes</taxon>
    </lineage>
</organism>
<name>A0A382EQV9_9ZZZZ</name>
<proteinExistence type="predicted"/>
<protein>
    <submittedName>
        <fullName evidence="1">Uncharacterized protein</fullName>
    </submittedName>
</protein>
<gene>
    <name evidence="1" type="ORF">METZ01_LOCUS205932</name>
</gene>
<sequence length="220" mass="24369">MSRQAHLIGSIGLENAETAMTKAAEILGPRCSRIPDGETGGRGYWIRWQQSTFDNCIDLQEGMVQEALPGFKDSVRRPFYRIKQGVSPSDIELGDLGYAKEALNSYQIFSRLVTEEKISSDVRFQVSVPTPMALVCGFIMAEDQLNVEPAIESAMIKDVDQIQAEIPPDHLAIQWDVCYEVVGSDGGPKLPYDNNIPGTVERLARLCGSIDDRVELVIHL</sequence>